<dbReference type="EMBL" id="JAPEUR010000286">
    <property type="protein sequence ID" value="KAJ4312572.1"/>
    <property type="molecule type" value="Genomic_DNA"/>
</dbReference>
<reference evidence="2" key="1">
    <citation type="submission" date="2022-10" db="EMBL/GenBank/DDBJ databases">
        <title>Tapping the CABI collections for fungal endophytes: first genome assemblies for Collariella, Neodidymelliopsis, Ascochyta clinopodiicola, Didymella pomorum, Didymosphaeria variabile, Neocosmospora piperis and Neocucurbitaria cava.</title>
        <authorList>
            <person name="Hill R."/>
        </authorList>
    </citation>
    <scope>NUCLEOTIDE SEQUENCE</scope>
    <source>
        <strain evidence="2">IMI 366586</strain>
    </source>
</reference>
<organism evidence="2 3">
    <name type="scientific">Fusarium piperis</name>
    <dbReference type="NCBI Taxonomy" id="1435070"/>
    <lineage>
        <taxon>Eukaryota</taxon>
        <taxon>Fungi</taxon>
        <taxon>Dikarya</taxon>
        <taxon>Ascomycota</taxon>
        <taxon>Pezizomycotina</taxon>
        <taxon>Sordariomycetes</taxon>
        <taxon>Hypocreomycetidae</taxon>
        <taxon>Hypocreales</taxon>
        <taxon>Nectriaceae</taxon>
        <taxon>Fusarium</taxon>
        <taxon>Fusarium solani species complex</taxon>
    </lineage>
</organism>
<dbReference type="AlphaFoldDB" id="A0A9W9BHF5"/>
<sequence>MVEPFSIVTATIGTTLGVLGLCASTLSGLNNRKQSLINFGKCLRVWIATLKRFQSDLTQWDMSWKYETANAYQNTVYQRLWKDSFDDIVARRRDLTEHAAMLDQYVRSFLDIQEGELEEAWRSQPYARRLVGKRLRFAAFSEQTLRDKINLLEEDIRNLQHLCDRRMEDFKGEHPGASISEKAAGRLVALSEFGRNVWALRRKMAAYSGWTLELWPSGWSGSTDLSDWQTFTQIQLWLSFHVRVEEDRGHLQDHRVLLKYALEKHPNPTSWDNLLANRDQDVGNREGNPEVHRQELLARKTESFRDLFARRRFFADPGVYKRWEGDLVDLLLSLANWSALLWDTNWTTNLCSSGIRFVQGDVSGGPSIPSPCLHTLSLAQDHEPVDGQNEWNGPRGAVPAQGHEQRPPRRDMEHPPPEEEQRDGFERCIHGDAKLKLKNLGLVFAEMICATPFRFQRENSSLYERWNDANTWVDISENHILGLVEAKSGSRKVREAVNFCLRSEHGSQGTEGLGTFLHLYGEKVIKP</sequence>
<evidence type="ECO:0000313" key="2">
    <source>
        <dbReference type="EMBL" id="KAJ4312572.1"/>
    </source>
</evidence>
<keyword evidence="3" id="KW-1185">Reference proteome</keyword>
<name>A0A9W9BHF5_9HYPO</name>
<proteinExistence type="predicted"/>
<protein>
    <submittedName>
        <fullName evidence="2">Uncharacterized protein</fullName>
    </submittedName>
</protein>
<dbReference type="OrthoDB" id="3779652at2759"/>
<feature type="compositionally biased region" description="Basic and acidic residues" evidence="1">
    <location>
        <begin position="403"/>
        <end position="423"/>
    </location>
</feature>
<evidence type="ECO:0000313" key="3">
    <source>
        <dbReference type="Proteomes" id="UP001140502"/>
    </source>
</evidence>
<comment type="caution">
    <text evidence="2">The sequence shown here is derived from an EMBL/GenBank/DDBJ whole genome shotgun (WGS) entry which is preliminary data.</text>
</comment>
<evidence type="ECO:0000256" key="1">
    <source>
        <dbReference type="SAM" id="MobiDB-lite"/>
    </source>
</evidence>
<feature type="region of interest" description="Disordered" evidence="1">
    <location>
        <begin position="383"/>
        <end position="423"/>
    </location>
</feature>
<dbReference type="Proteomes" id="UP001140502">
    <property type="component" value="Unassembled WGS sequence"/>
</dbReference>
<accession>A0A9W9BHF5</accession>
<gene>
    <name evidence="2" type="ORF">N0V84_009855</name>
</gene>